<dbReference type="Proteomes" id="UP001236657">
    <property type="component" value="Plasmid pThlacMK1_2"/>
</dbReference>
<keyword evidence="1" id="KW-0614">Plasmid</keyword>
<reference evidence="1 2" key="1">
    <citation type="submission" date="2023-08" db="EMBL/GenBank/DDBJ databases">
        <title>New molecular markers tilS and rpoB for phylogenetic and monitoring studies of the genus Thiothrix biodiversity.</title>
        <authorList>
            <person name="Ravin N.V."/>
            <person name="Smolyakov D."/>
            <person name="Markov N.D."/>
            <person name="Beletsky A.V."/>
            <person name="Mardanov A.V."/>
            <person name="Rudenko T.S."/>
            <person name="Grabovich M.Y."/>
        </authorList>
    </citation>
    <scope>NUCLEOTIDE SEQUENCE [LARGE SCALE GENOMIC DNA]</scope>
    <source>
        <strain evidence="1 2">MK1</strain>
        <plasmid evidence="1 2">pThlacMK1_2</plasmid>
    </source>
</reference>
<dbReference type="RefSeq" id="WP_308898915.1">
    <property type="nucleotide sequence ID" value="NZ_CP133220.1"/>
</dbReference>
<dbReference type="EMBL" id="CP133220">
    <property type="protein sequence ID" value="WML92522.1"/>
    <property type="molecule type" value="Genomic_DNA"/>
</dbReference>
<gene>
    <name evidence="1" type="ORF">RCF98_17710</name>
</gene>
<keyword evidence="2" id="KW-1185">Reference proteome</keyword>
<sequence>MVSSTILETLRKVRREGEGKLDHATLKEIDQILEDADNDPMVIAEKVSVILELISKFLSITENLRDLL</sequence>
<evidence type="ECO:0000313" key="2">
    <source>
        <dbReference type="Proteomes" id="UP001236657"/>
    </source>
</evidence>
<name>A0ABY9MVA7_9GAMM</name>
<organism evidence="1 2">
    <name type="scientific">Thiothrix lacustris</name>
    <dbReference type="NCBI Taxonomy" id="525917"/>
    <lineage>
        <taxon>Bacteria</taxon>
        <taxon>Pseudomonadati</taxon>
        <taxon>Pseudomonadota</taxon>
        <taxon>Gammaproteobacteria</taxon>
        <taxon>Thiotrichales</taxon>
        <taxon>Thiotrichaceae</taxon>
        <taxon>Thiothrix</taxon>
    </lineage>
</organism>
<evidence type="ECO:0000313" key="1">
    <source>
        <dbReference type="EMBL" id="WML92522.1"/>
    </source>
</evidence>
<protein>
    <submittedName>
        <fullName evidence="1">Uncharacterized protein</fullName>
    </submittedName>
</protein>
<accession>A0ABY9MVA7</accession>
<geneLocation type="plasmid" evidence="1 2">
    <name>pThlacMK1_2</name>
</geneLocation>
<proteinExistence type="predicted"/>